<comment type="caution">
    <text evidence="3">The sequence shown here is derived from an EMBL/GenBank/DDBJ whole genome shotgun (WGS) entry which is preliminary data.</text>
</comment>
<evidence type="ECO:0000313" key="3">
    <source>
        <dbReference type="EMBL" id="CAB3362424.1"/>
    </source>
</evidence>
<evidence type="ECO:0000313" key="4">
    <source>
        <dbReference type="Proteomes" id="UP000494165"/>
    </source>
</evidence>
<evidence type="ECO:0000256" key="2">
    <source>
        <dbReference type="SAM" id="Phobius"/>
    </source>
</evidence>
<gene>
    <name evidence="3" type="ORF">CLODIP_2_CD05058</name>
</gene>
<feature type="region of interest" description="Disordered" evidence="1">
    <location>
        <begin position="30"/>
        <end position="52"/>
    </location>
</feature>
<keyword evidence="2" id="KW-0472">Membrane</keyword>
<keyword evidence="2" id="KW-1133">Transmembrane helix</keyword>
<feature type="transmembrane region" description="Helical" evidence="2">
    <location>
        <begin position="61"/>
        <end position="87"/>
    </location>
</feature>
<sequence>MPGNPIVEAKRKKRSHSVASQCSIGIQGQHLPGSRRQSKYTLQEQHSRQDDTDVDYKQRRMVLVISLFAAGLFVAAVLLIVVTLLLTPSIDERRFLKNTKNDSENTDFFTTFLEMFEEEMRGRPNWLAVEQRARQLFT</sequence>
<accession>A0A8S1C3F3</accession>
<dbReference type="Proteomes" id="UP000494165">
    <property type="component" value="Unassembled WGS sequence"/>
</dbReference>
<keyword evidence="2" id="KW-0812">Transmembrane</keyword>
<name>A0A8S1C3F3_9INSE</name>
<dbReference type="AlphaFoldDB" id="A0A8S1C3F3"/>
<evidence type="ECO:0000256" key="1">
    <source>
        <dbReference type="SAM" id="MobiDB-lite"/>
    </source>
</evidence>
<keyword evidence="4" id="KW-1185">Reference proteome</keyword>
<dbReference type="EMBL" id="CADEPI010000008">
    <property type="protein sequence ID" value="CAB3362424.1"/>
    <property type="molecule type" value="Genomic_DNA"/>
</dbReference>
<reference evidence="3 4" key="1">
    <citation type="submission" date="2020-04" db="EMBL/GenBank/DDBJ databases">
        <authorList>
            <person name="Alioto T."/>
            <person name="Alioto T."/>
            <person name="Gomez Garrido J."/>
        </authorList>
    </citation>
    <scope>NUCLEOTIDE SEQUENCE [LARGE SCALE GENOMIC DNA]</scope>
</reference>
<organism evidence="3 4">
    <name type="scientific">Cloeon dipterum</name>
    <dbReference type="NCBI Taxonomy" id="197152"/>
    <lineage>
        <taxon>Eukaryota</taxon>
        <taxon>Metazoa</taxon>
        <taxon>Ecdysozoa</taxon>
        <taxon>Arthropoda</taxon>
        <taxon>Hexapoda</taxon>
        <taxon>Insecta</taxon>
        <taxon>Pterygota</taxon>
        <taxon>Palaeoptera</taxon>
        <taxon>Ephemeroptera</taxon>
        <taxon>Pisciforma</taxon>
        <taxon>Baetidae</taxon>
        <taxon>Cloeon</taxon>
    </lineage>
</organism>
<protein>
    <submittedName>
        <fullName evidence="3">Uncharacterized protein</fullName>
    </submittedName>
</protein>
<proteinExistence type="predicted"/>